<keyword evidence="3" id="KW-1185">Reference proteome</keyword>
<dbReference type="EMBL" id="BSTK01000010">
    <property type="protein sequence ID" value="GLY88351.1"/>
    <property type="molecule type" value="Genomic_DNA"/>
</dbReference>
<dbReference type="Pfam" id="PF13302">
    <property type="entry name" value="Acetyltransf_3"/>
    <property type="match status" value="1"/>
</dbReference>
<dbReference type="InterPro" id="IPR000182">
    <property type="entry name" value="GNAT_dom"/>
</dbReference>
<proteinExistence type="predicted"/>
<dbReference type="SUPFAM" id="SSF55729">
    <property type="entry name" value="Acyl-CoA N-acyltransferases (Nat)"/>
    <property type="match status" value="1"/>
</dbReference>
<dbReference type="InterPro" id="IPR051531">
    <property type="entry name" value="N-acetyltransferase"/>
</dbReference>
<evidence type="ECO:0000313" key="2">
    <source>
        <dbReference type="EMBL" id="GLY88351.1"/>
    </source>
</evidence>
<dbReference type="InterPro" id="IPR016181">
    <property type="entry name" value="Acyl_CoA_acyltransferase"/>
</dbReference>
<comment type="caution">
    <text evidence="2">The sequence shown here is derived from an EMBL/GenBank/DDBJ whole genome shotgun (WGS) entry which is preliminary data.</text>
</comment>
<sequence length="196" mass="21409">MNDQAPVTPAVAFPDDITITGLGLILREWTDADVPVMTELFNDPDVDRFTPLHAPFDLVAAHAYLNTARRTRAEGHRLQLAITTDGRTPQGEILLFHARADNGGLIDATAELAYAIGPRHRHQRLAARAVQLITDYAYTTLHFATVVLRIAAANTASTAVARTTGFHLTEGPPLTIEGARGPLLTWRHHRSTGRNP</sequence>
<evidence type="ECO:0000313" key="3">
    <source>
        <dbReference type="Proteomes" id="UP001165074"/>
    </source>
</evidence>
<dbReference type="PANTHER" id="PTHR43792:SF16">
    <property type="entry name" value="N-ACETYLTRANSFERASE DOMAIN-CONTAINING PROTEIN"/>
    <property type="match status" value="1"/>
</dbReference>
<dbReference type="GO" id="GO:0016747">
    <property type="term" value="F:acyltransferase activity, transferring groups other than amino-acyl groups"/>
    <property type="evidence" value="ECO:0007669"/>
    <property type="project" value="InterPro"/>
</dbReference>
<accession>A0A9W6S712</accession>
<evidence type="ECO:0000259" key="1">
    <source>
        <dbReference type="Pfam" id="PF13302"/>
    </source>
</evidence>
<reference evidence="2" key="1">
    <citation type="submission" date="2023-03" db="EMBL/GenBank/DDBJ databases">
        <title>Actinoallomurus iriomotensis NBRC 103684.</title>
        <authorList>
            <person name="Ichikawa N."/>
            <person name="Sato H."/>
            <person name="Tonouchi N."/>
        </authorList>
    </citation>
    <scope>NUCLEOTIDE SEQUENCE</scope>
    <source>
        <strain evidence="2">NBRC 103684</strain>
    </source>
</reference>
<dbReference type="AlphaFoldDB" id="A0A9W6S712"/>
<organism evidence="2 3">
    <name type="scientific">Actinoallomurus iriomotensis</name>
    <dbReference type="NCBI Taxonomy" id="478107"/>
    <lineage>
        <taxon>Bacteria</taxon>
        <taxon>Bacillati</taxon>
        <taxon>Actinomycetota</taxon>
        <taxon>Actinomycetes</taxon>
        <taxon>Streptosporangiales</taxon>
        <taxon>Thermomonosporaceae</taxon>
        <taxon>Actinoallomurus</taxon>
    </lineage>
</organism>
<name>A0A9W6S712_9ACTN</name>
<dbReference type="RefSeq" id="WP_285578134.1">
    <property type="nucleotide sequence ID" value="NZ_BSTK01000010.1"/>
</dbReference>
<dbReference type="Proteomes" id="UP001165074">
    <property type="component" value="Unassembled WGS sequence"/>
</dbReference>
<gene>
    <name evidence="2" type="ORF">Airi02_062800</name>
</gene>
<feature type="domain" description="N-acetyltransferase" evidence="1">
    <location>
        <begin position="24"/>
        <end position="167"/>
    </location>
</feature>
<protein>
    <recommendedName>
        <fullName evidence="1">N-acetyltransferase domain-containing protein</fullName>
    </recommendedName>
</protein>
<dbReference type="Gene3D" id="3.40.630.30">
    <property type="match status" value="1"/>
</dbReference>
<dbReference type="PANTHER" id="PTHR43792">
    <property type="entry name" value="GNAT FAMILY, PUTATIVE (AFU_ORTHOLOGUE AFUA_3G00765)-RELATED-RELATED"/>
    <property type="match status" value="1"/>
</dbReference>